<sequence length="101" mass="11380">MKKIKYAPLAALFILPCFVSPVLAEKTVAGVIHFYGRVVEAPCQLSTINNQIIMDCPRAEAIKISAQQLEKGNIHNENIRSAQLRYINPQRTLAILDVEYR</sequence>
<dbReference type="Proteomes" id="UP000510937">
    <property type="component" value="Chromosome"/>
</dbReference>
<reference evidence="4" key="4">
    <citation type="journal article" date="2021" name="Microb. Genom.">
        <title>A genomic epidemiological study shows that prevalence of antimicrobial resistance in Enterobacterales is associated with the livestock host, as well as antimicrobial usage.</title>
        <authorList>
            <person name="AbuOun M."/>
            <person name="Jones H."/>
            <person name="Stubberfield E."/>
            <person name="Gilson D."/>
            <person name="Shaw L.P."/>
            <person name="Hubbard A.T.M."/>
            <person name="Chau K.K."/>
            <person name="Sebra R."/>
            <person name="Peto T.E.A."/>
            <person name="Crook D.W."/>
            <person name="Read D.S."/>
            <person name="Gweon H.S."/>
            <person name="Walker A.S."/>
            <person name="Stoesser N."/>
            <person name="Smith R.P."/>
            <person name="Anjum M.F."/>
            <person name="On Behalf Of The Rehab Consortium."/>
        </authorList>
    </citation>
    <scope>NUCLEOTIDE SEQUENCE</scope>
    <source>
        <strain evidence="4">RHBSTW-00555</strain>
    </source>
</reference>
<organism evidence="5 6">
    <name type="scientific">Klebsiella grimontii</name>
    <dbReference type="NCBI Taxonomy" id="2058152"/>
    <lineage>
        <taxon>Bacteria</taxon>
        <taxon>Pseudomonadati</taxon>
        <taxon>Pseudomonadota</taxon>
        <taxon>Gammaproteobacteria</taxon>
        <taxon>Enterobacterales</taxon>
        <taxon>Enterobacteriaceae</taxon>
        <taxon>Klebsiella/Raoultella group</taxon>
        <taxon>Klebsiella</taxon>
    </lineage>
</organism>
<evidence type="ECO:0000313" key="9">
    <source>
        <dbReference type="Proteomes" id="UP001458070"/>
    </source>
</evidence>
<feature type="signal peptide" evidence="1">
    <location>
        <begin position="1"/>
        <end position="24"/>
    </location>
</feature>
<keyword evidence="1" id="KW-0732">Signal</keyword>
<dbReference type="Proteomes" id="UP000557483">
    <property type="component" value="Unassembled WGS sequence"/>
</dbReference>
<evidence type="ECO:0000256" key="1">
    <source>
        <dbReference type="SAM" id="SignalP"/>
    </source>
</evidence>
<evidence type="ECO:0000313" key="5">
    <source>
        <dbReference type="EMBL" id="SNU34997.1"/>
    </source>
</evidence>
<dbReference type="Proteomes" id="UP000220639">
    <property type="component" value="Unassembled WGS sequence"/>
</dbReference>
<reference evidence="7 8" key="3">
    <citation type="submission" date="2020-06" db="EMBL/GenBank/DDBJ databases">
        <title>REHAB project genomes.</title>
        <authorList>
            <person name="Shaw L.P."/>
        </authorList>
    </citation>
    <scope>NUCLEOTIDE SEQUENCE [LARGE SCALE GENOMIC DNA]</scope>
    <source>
        <strain evidence="2 8">RHBSTW-00092</strain>
        <strain evidence="7">RHBSTW-00555</strain>
    </source>
</reference>
<accession>A0A285B252</accession>
<evidence type="ECO:0000313" key="4">
    <source>
        <dbReference type="EMBL" id="QLO53186.1"/>
    </source>
</evidence>
<gene>
    <name evidence="3" type="ORF">AAFL32_11425</name>
    <name evidence="2" type="ORF">HV064_26390</name>
    <name evidence="4" type="ORF">HV234_17410</name>
    <name evidence="5" type="ORF">KOSB73_240164</name>
</gene>
<dbReference type="EMBL" id="JABXRN010000001">
    <property type="protein sequence ID" value="MBA8127408.1"/>
    <property type="molecule type" value="Genomic_DNA"/>
</dbReference>
<dbReference type="EMBL" id="FZTC01000017">
    <property type="protein sequence ID" value="SNU34997.1"/>
    <property type="molecule type" value="Genomic_DNA"/>
</dbReference>
<evidence type="ECO:0000313" key="2">
    <source>
        <dbReference type="EMBL" id="MBA8127408.1"/>
    </source>
</evidence>
<evidence type="ECO:0000313" key="6">
    <source>
        <dbReference type="Proteomes" id="UP000220639"/>
    </source>
</evidence>
<reference evidence="5" key="1">
    <citation type="submission" date="2017-08" db="EMBL/GenBank/DDBJ databases">
        <authorList>
            <person name="de Groot N.N."/>
        </authorList>
    </citation>
    <scope>NUCLEOTIDE SEQUENCE [LARGE SCALE GENOMIC DNA]</scope>
    <source>
        <strain evidence="5">06D021</strain>
    </source>
</reference>
<feature type="chain" id="PRO_5044572255" evidence="1">
    <location>
        <begin position="25"/>
        <end position="101"/>
    </location>
</feature>
<dbReference type="RefSeq" id="WP_004871239.1">
    <property type="nucleotide sequence ID" value="NZ_CABGKG010000005.1"/>
</dbReference>
<keyword evidence="9" id="KW-1185">Reference proteome</keyword>
<dbReference type="EMBL" id="JBCGEM010000007">
    <property type="protein sequence ID" value="MEM0624487.1"/>
    <property type="molecule type" value="Genomic_DNA"/>
</dbReference>
<evidence type="ECO:0000313" key="8">
    <source>
        <dbReference type="Proteomes" id="UP000557483"/>
    </source>
</evidence>
<evidence type="ECO:0000313" key="3">
    <source>
        <dbReference type="EMBL" id="MEM0624487.1"/>
    </source>
</evidence>
<protein>
    <submittedName>
        <fullName evidence="2">Type 1 fimbrial protein</fullName>
    </submittedName>
</protein>
<dbReference type="AlphaFoldDB" id="A0A285B252"/>
<dbReference type="EMBL" id="CP055315">
    <property type="protein sequence ID" value="QLO53186.1"/>
    <property type="molecule type" value="Genomic_DNA"/>
</dbReference>
<dbReference type="Proteomes" id="UP001458070">
    <property type="component" value="Unassembled WGS sequence"/>
</dbReference>
<evidence type="ECO:0000313" key="7">
    <source>
        <dbReference type="Proteomes" id="UP000510937"/>
    </source>
</evidence>
<reference evidence="6" key="2">
    <citation type="submission" date="2017-08" db="EMBL/GenBank/DDBJ databases">
        <authorList>
            <person name="Brisse S."/>
        </authorList>
    </citation>
    <scope>NUCLEOTIDE SEQUENCE [LARGE SCALE GENOMIC DNA]</scope>
    <source>
        <strain evidence="6">06D021</strain>
    </source>
</reference>
<reference evidence="3 9" key="5">
    <citation type="submission" date="2024-04" db="EMBL/GenBank/DDBJ databases">
        <title>Draft genome assemblies of urinary isolates.</title>
        <authorList>
            <person name="Appleberry H."/>
            <person name="Kula A."/>
            <person name="Wolfe A.J."/>
            <person name="Putonti C."/>
        </authorList>
    </citation>
    <scope>NUCLEOTIDE SEQUENCE [LARGE SCALE GENOMIC DNA]</scope>
    <source>
        <strain evidence="3 9">UMB12529</strain>
    </source>
</reference>
<proteinExistence type="predicted"/>
<name>A0A285B252_9ENTR</name>